<dbReference type="Proteomes" id="UP001249851">
    <property type="component" value="Unassembled WGS sequence"/>
</dbReference>
<dbReference type="PROSITE" id="PS50878">
    <property type="entry name" value="RT_POL"/>
    <property type="match status" value="1"/>
</dbReference>
<comment type="caution">
    <text evidence="4">The sequence shown here is derived from an EMBL/GenBank/DDBJ whole genome shotgun (WGS) entry which is preliminary data.</text>
</comment>
<dbReference type="PANTHER" id="PTHR37162">
    <property type="entry name" value="HAT FAMILY DIMERISATION DOMAINCONTAINING PROTEIN-RELATED"/>
    <property type="match status" value="1"/>
</dbReference>
<protein>
    <submittedName>
        <fullName evidence="4">Vertnin</fullName>
    </submittedName>
</protein>
<dbReference type="SUPFAM" id="SSF56672">
    <property type="entry name" value="DNA/RNA polymerases"/>
    <property type="match status" value="1"/>
</dbReference>
<evidence type="ECO:0000313" key="5">
    <source>
        <dbReference type="Proteomes" id="UP001249851"/>
    </source>
</evidence>
<dbReference type="InterPro" id="IPR038765">
    <property type="entry name" value="Papain-like_cys_pep_sf"/>
</dbReference>
<dbReference type="Pfam" id="PF02338">
    <property type="entry name" value="OTU"/>
    <property type="match status" value="1"/>
</dbReference>
<accession>A0AAD9PQH5</accession>
<keyword evidence="5" id="KW-1185">Reference proteome</keyword>
<dbReference type="SUPFAM" id="SSF53098">
    <property type="entry name" value="Ribonuclease H-like"/>
    <property type="match status" value="1"/>
</dbReference>
<proteinExistence type="predicted"/>
<gene>
    <name evidence="4" type="ORF">P5673_033123</name>
</gene>
<dbReference type="InterPro" id="IPR012337">
    <property type="entry name" value="RNaseH-like_sf"/>
</dbReference>
<dbReference type="SUPFAM" id="SSF54001">
    <property type="entry name" value="Cysteine proteinases"/>
    <property type="match status" value="1"/>
</dbReference>
<evidence type="ECO:0000259" key="2">
    <source>
        <dbReference type="PROSITE" id="PS50802"/>
    </source>
</evidence>
<dbReference type="Gene3D" id="3.90.70.80">
    <property type="match status" value="1"/>
</dbReference>
<organism evidence="4 5">
    <name type="scientific">Acropora cervicornis</name>
    <name type="common">Staghorn coral</name>
    <dbReference type="NCBI Taxonomy" id="6130"/>
    <lineage>
        <taxon>Eukaryota</taxon>
        <taxon>Metazoa</taxon>
        <taxon>Cnidaria</taxon>
        <taxon>Anthozoa</taxon>
        <taxon>Hexacorallia</taxon>
        <taxon>Scleractinia</taxon>
        <taxon>Astrocoeniina</taxon>
        <taxon>Acroporidae</taxon>
        <taxon>Acropora</taxon>
    </lineage>
</organism>
<feature type="region of interest" description="Disordered" evidence="1">
    <location>
        <begin position="392"/>
        <end position="423"/>
    </location>
</feature>
<dbReference type="CDD" id="cd22791">
    <property type="entry name" value="OTU_VRTN"/>
    <property type="match status" value="1"/>
</dbReference>
<reference evidence="4" key="2">
    <citation type="journal article" date="2023" name="Science">
        <title>Genomic signatures of disease resistance in endangered staghorn corals.</title>
        <authorList>
            <person name="Vollmer S.V."/>
            <person name="Selwyn J.D."/>
            <person name="Despard B.A."/>
            <person name="Roesel C.L."/>
        </authorList>
    </citation>
    <scope>NUCLEOTIDE SEQUENCE</scope>
    <source>
        <strain evidence="4">K2</strain>
    </source>
</reference>
<dbReference type="EMBL" id="JARQWQ010000214">
    <property type="protein sequence ID" value="KAK2547108.1"/>
    <property type="molecule type" value="Genomic_DNA"/>
</dbReference>
<evidence type="ECO:0000259" key="3">
    <source>
        <dbReference type="PROSITE" id="PS50878"/>
    </source>
</evidence>
<sequence length="1329" mass="151365">MGQVTPLFKKGDEFCKNNFRPVSVLPALNNIFERILAKQLEPFYQDILSDFISAYRPNFRCETSLLRLTEDWRKSRDSKETVAVVSMDLSKAFDSIPHALLLAKLKAYGLGETSIVLLRSYLSTRIQRVKIGDTFSEWEMDCQRAASMDFDSLQKEFLGALPSGFEGMKRLASQKVKEITSLVDVKPFVNTQGFKDQISEKLFPSDGPKGLEPKQTFGDGNCLYRAMSKIICGNENRHVELRVRTLIELCLNRDKYLNNSYLKELTGLDDYMENLLGSSFDLSSKTKGKPKSERQREGFEAGIVDNIKPGTYSTMWHIFALSNILGFPIQTLYPDVRGSLVDRNYVNVRITPSHMQHPSVAYLMWTHTRNVDLHGWTPNHFVPLLPVPSVGAAQPSAPTQSSVPKESKKRPQSPPRVPPSPFKKSKYTGSFLYKSSFSSTWTQQWPCIIAVPGMPSKFRCTACNRDLSCAKQGIKDVKDHLNTKAHQTHAKELQKQPTLFQACASTQNDIDKVTSAEVKMAMAMVNNNIPFAAADAFDSLLKDMFPDSKIAKAYASGKTKTTCIVNGALKPYFRDSLVEVLKNAPRSLTTDGSNDNGLKKMNPLTVQIYDVNLKRVKTSLLDMCLSSGSTAEKLFQGINDCLAGHRIPWENCVAFSVDNTNVNMGRNNSILTRVKQQNPSVYFNGCQCHVVHNTSAAAAKAFNAVIGFDVEDLLVDIYHWFLYSTKRKCKLAEYAEFCDQEYRKILKHVSTRWLSLEKVVTRTLLQYQSLKTYFLSENDSAARFKRLHAAFSNPMTEVYLLFYQSALQIFINLNLFLQREEPLIGAINSSLKRFVKLLACKFISPVTVKASTSFQQLLDVEQYLPDSLIDVGLMTRTSMNNLVSAGDVGPEDEKRFYAGARAFFIDAFEYALSHMPLDDELLINAEMVYFEQRENIKPSMVQYFVERYPNLLPFESAKDLEDLTQEVHDYATMEDEELPKAVKELAREKEGSSRLRPDIVWGHLQEMTTPDGRKRFPILSKVALLFLTIPHSNAGEERDQGLLGPVFLNVHINDLFYHIKRANLNAYADDEQLYSSDKDLESLNTRLEHELGIANNWYERNGMIVNPEKHQAMVLGANSNYEFSFPVKNSIDLLGVTIDKDLSFNRHISQICEKVNKQFSVFKRFKNIITSNVMLRLYKAFILPHFQYCSLIWHFSGSRICDKLESLNKRILRFIFNDSLSSYDELLKKAKIASLYTGRLHKILMVVFKSLFVSTYPGYLKELFVFRNCSYSLRGKNILTLPIPRTTNYGLECIGYKAAKIWKSLPDSMRTMTSFKDFKKAVKKRTFKF</sequence>
<dbReference type="Pfam" id="PF00078">
    <property type="entry name" value="RVT_1"/>
    <property type="match status" value="2"/>
</dbReference>
<feature type="compositionally biased region" description="Pro residues" evidence="1">
    <location>
        <begin position="412"/>
        <end position="421"/>
    </location>
</feature>
<dbReference type="InterPro" id="IPR043502">
    <property type="entry name" value="DNA/RNA_pol_sf"/>
</dbReference>
<dbReference type="InterPro" id="IPR000477">
    <property type="entry name" value="RT_dom"/>
</dbReference>
<reference evidence="4" key="1">
    <citation type="journal article" date="2023" name="G3 (Bethesda)">
        <title>Whole genome assembly and annotation of the endangered Caribbean coral Acropora cervicornis.</title>
        <authorList>
            <person name="Selwyn J.D."/>
            <person name="Vollmer S.V."/>
        </authorList>
    </citation>
    <scope>NUCLEOTIDE SEQUENCE</scope>
    <source>
        <strain evidence="4">K2</strain>
    </source>
</reference>
<feature type="domain" description="OTU" evidence="2">
    <location>
        <begin position="211"/>
        <end position="387"/>
    </location>
</feature>
<name>A0AAD9PQH5_ACRCE</name>
<evidence type="ECO:0000313" key="4">
    <source>
        <dbReference type="EMBL" id="KAK2547108.1"/>
    </source>
</evidence>
<dbReference type="InterPro" id="IPR047273">
    <property type="entry name" value="VRTN_OTU_dom"/>
</dbReference>
<feature type="domain" description="Reverse transcriptase" evidence="3">
    <location>
        <begin position="1"/>
        <end position="280"/>
    </location>
</feature>
<dbReference type="PANTHER" id="PTHR37162:SF1">
    <property type="entry name" value="BED-TYPE DOMAIN-CONTAINING PROTEIN"/>
    <property type="match status" value="1"/>
</dbReference>
<dbReference type="PROSITE" id="PS50802">
    <property type="entry name" value="OTU"/>
    <property type="match status" value="1"/>
</dbReference>
<dbReference type="InterPro" id="IPR003323">
    <property type="entry name" value="OTU_dom"/>
</dbReference>
<evidence type="ECO:0000256" key="1">
    <source>
        <dbReference type="SAM" id="MobiDB-lite"/>
    </source>
</evidence>